<organism evidence="1 2">
    <name type="scientific">Paenibacillus glacialis</name>
    <dbReference type="NCBI Taxonomy" id="494026"/>
    <lineage>
        <taxon>Bacteria</taxon>
        <taxon>Bacillati</taxon>
        <taxon>Bacillota</taxon>
        <taxon>Bacilli</taxon>
        <taxon>Bacillales</taxon>
        <taxon>Paenibacillaceae</taxon>
        <taxon>Paenibacillus</taxon>
    </lineage>
</organism>
<dbReference type="AlphaFoldDB" id="A0A168JZL7"/>
<reference evidence="1 2" key="1">
    <citation type="submission" date="2016-03" db="EMBL/GenBank/DDBJ databases">
        <title>Draft genome sequence of Paenibacillus glacialis DSM 22343.</title>
        <authorList>
            <person name="Shin S.-K."/>
            <person name="Yi H."/>
        </authorList>
    </citation>
    <scope>NUCLEOTIDE SEQUENCE [LARGE SCALE GENOMIC DNA]</scope>
    <source>
        <strain evidence="1 2">DSM 22343</strain>
    </source>
</reference>
<gene>
    <name evidence="1" type="ORF">PGLA_16045</name>
</gene>
<dbReference type="Proteomes" id="UP000076967">
    <property type="component" value="Unassembled WGS sequence"/>
</dbReference>
<keyword evidence="2" id="KW-1185">Reference proteome</keyword>
<comment type="caution">
    <text evidence="1">The sequence shown here is derived from an EMBL/GenBank/DDBJ whole genome shotgun (WGS) entry which is preliminary data.</text>
</comment>
<sequence length="135" mass="16294">MDLSSGKEYEWAEARDNTFCFSSYNTDIKMRMLNIFNEPAHEDTTIKQEIFEYKYMNDFKQSTVDEQTSLDVKQAYGRYLDSQIFIRLHGSTNEYVNHISFDQVYFFQRLDNKTFVKTEYVDYETNLTFEEIQKK</sequence>
<accession>A0A168JZL7</accession>
<dbReference type="EMBL" id="LVJH01000029">
    <property type="protein sequence ID" value="OAB41319.1"/>
    <property type="molecule type" value="Genomic_DNA"/>
</dbReference>
<protein>
    <submittedName>
        <fullName evidence="1">Uncharacterized protein</fullName>
    </submittedName>
</protein>
<evidence type="ECO:0000313" key="2">
    <source>
        <dbReference type="Proteomes" id="UP000076967"/>
    </source>
</evidence>
<proteinExistence type="predicted"/>
<evidence type="ECO:0000313" key="1">
    <source>
        <dbReference type="EMBL" id="OAB41319.1"/>
    </source>
</evidence>
<name>A0A168JZL7_9BACL</name>